<feature type="transmembrane region" description="Helical" evidence="5">
    <location>
        <begin position="159"/>
        <end position="183"/>
    </location>
</feature>
<dbReference type="PANTHER" id="PTHR23360">
    <property type="entry name" value="G-PROTEIN COUPLED RECEPTORS FAMILY 1 PROFILE DOMAIN-CONTAINING PROTEIN-RELATED"/>
    <property type="match status" value="1"/>
</dbReference>
<evidence type="ECO:0000256" key="1">
    <source>
        <dbReference type="ARBA" id="ARBA00004370"/>
    </source>
</evidence>
<dbReference type="OrthoDB" id="5820127at2759"/>
<organism evidence="7 8">
    <name type="scientific">Caenorhabditis angaria</name>
    <dbReference type="NCBI Taxonomy" id="860376"/>
    <lineage>
        <taxon>Eukaryota</taxon>
        <taxon>Metazoa</taxon>
        <taxon>Ecdysozoa</taxon>
        <taxon>Nematoda</taxon>
        <taxon>Chromadorea</taxon>
        <taxon>Rhabditida</taxon>
        <taxon>Rhabditina</taxon>
        <taxon>Rhabditomorpha</taxon>
        <taxon>Rhabditoidea</taxon>
        <taxon>Rhabditidae</taxon>
        <taxon>Peloderinae</taxon>
        <taxon>Caenorhabditis</taxon>
    </lineage>
</organism>
<dbReference type="InterPro" id="IPR047130">
    <property type="entry name" value="7TM_GPCR_Srsx_nematod"/>
</dbReference>
<proteinExistence type="predicted"/>
<name>A0A9P1IUE3_9PELO</name>
<dbReference type="EMBL" id="CANHGI010000005">
    <property type="protein sequence ID" value="CAI5451234.1"/>
    <property type="molecule type" value="Genomic_DNA"/>
</dbReference>
<keyword evidence="3 5" id="KW-1133">Transmembrane helix</keyword>
<comment type="subcellular location">
    <subcellularLocation>
        <location evidence="1">Membrane</location>
    </subcellularLocation>
</comment>
<dbReference type="SMART" id="SM01381">
    <property type="entry name" value="7TM_GPCR_Srsx"/>
    <property type="match status" value="1"/>
</dbReference>
<feature type="transmembrane region" description="Helical" evidence="5">
    <location>
        <begin position="233"/>
        <end position="256"/>
    </location>
</feature>
<evidence type="ECO:0000313" key="8">
    <source>
        <dbReference type="Proteomes" id="UP001152747"/>
    </source>
</evidence>
<dbReference type="Proteomes" id="UP001152747">
    <property type="component" value="Unassembled WGS sequence"/>
</dbReference>
<evidence type="ECO:0000313" key="7">
    <source>
        <dbReference type="EMBL" id="CAI5451234.1"/>
    </source>
</evidence>
<feature type="transmembrane region" description="Helical" evidence="5">
    <location>
        <begin position="195"/>
        <end position="213"/>
    </location>
</feature>
<dbReference type="PROSITE" id="PS50262">
    <property type="entry name" value="G_PROTEIN_RECEP_F1_2"/>
    <property type="match status" value="1"/>
</dbReference>
<keyword evidence="8" id="KW-1185">Reference proteome</keyword>
<keyword evidence="2 5" id="KW-0812">Transmembrane</keyword>
<dbReference type="InterPro" id="IPR017452">
    <property type="entry name" value="GPCR_Rhodpsn_7TM"/>
</dbReference>
<keyword evidence="4 5" id="KW-0472">Membrane</keyword>
<feature type="transmembrane region" description="Helical" evidence="5">
    <location>
        <begin position="118"/>
        <end position="139"/>
    </location>
</feature>
<dbReference type="Gene3D" id="1.20.1070.10">
    <property type="entry name" value="Rhodopsin 7-helix transmembrane proteins"/>
    <property type="match status" value="1"/>
</dbReference>
<accession>A0A9P1IUE3</accession>
<dbReference type="CDD" id="cd00637">
    <property type="entry name" value="7tm_classA_rhodopsin-like"/>
    <property type="match status" value="1"/>
</dbReference>
<evidence type="ECO:0000256" key="3">
    <source>
        <dbReference type="ARBA" id="ARBA00022989"/>
    </source>
</evidence>
<dbReference type="Pfam" id="PF10320">
    <property type="entry name" value="7TM_GPCR_Srsx"/>
    <property type="match status" value="1"/>
</dbReference>
<feature type="transmembrane region" description="Helical" evidence="5">
    <location>
        <begin position="6"/>
        <end position="30"/>
    </location>
</feature>
<sequence>MDLLIIILVVLYSSIFLVGFTGNLILVLVTIHSKNLRSICNILIGTCCFFDLLLFADIAAFVASIFYETTQRMCFYMNIPADFGAFASNACVLAIGIDRLLAITYPGKYKNIEYNKSFAVFMFLIFPVFYALYILYVGMEQRDPNRIVYCLLPESLGHAYDLFAITSFVINLFVPPIYIYVYYKIKRSKRTSMQAIFKSLLVTVFLVICGWLTTDLCGVLSVVIPMDPDLQKAIQLSCGTFIFSASALTLPVYYNMSKDYRNAIKKMFGFKVAPTSYNSVTMSRTTSRF</sequence>
<dbReference type="InterPro" id="IPR019424">
    <property type="entry name" value="7TM_GPCR_Srsx"/>
</dbReference>
<feature type="transmembrane region" description="Helical" evidence="5">
    <location>
        <begin position="42"/>
        <end position="67"/>
    </location>
</feature>
<dbReference type="InterPro" id="IPR000276">
    <property type="entry name" value="GPCR_Rhodpsn"/>
</dbReference>
<dbReference type="PRINTS" id="PR00237">
    <property type="entry name" value="GPCRRHODOPSN"/>
</dbReference>
<evidence type="ECO:0000256" key="4">
    <source>
        <dbReference type="ARBA" id="ARBA00023136"/>
    </source>
</evidence>
<comment type="caution">
    <text evidence="7">The sequence shown here is derived from an EMBL/GenBank/DDBJ whole genome shotgun (WGS) entry which is preliminary data.</text>
</comment>
<feature type="domain" description="G-protein coupled receptors family 1 profile" evidence="6">
    <location>
        <begin position="22"/>
        <end position="254"/>
    </location>
</feature>
<gene>
    <name evidence="7" type="ORF">CAMP_LOCUS13871</name>
</gene>
<dbReference type="SUPFAM" id="SSF81321">
    <property type="entry name" value="Family A G protein-coupled receptor-like"/>
    <property type="match status" value="1"/>
</dbReference>
<protein>
    <recommendedName>
        <fullName evidence="6">G-protein coupled receptors family 1 profile domain-containing protein</fullName>
    </recommendedName>
</protein>
<dbReference type="GO" id="GO:0004930">
    <property type="term" value="F:G protein-coupled receptor activity"/>
    <property type="evidence" value="ECO:0007669"/>
    <property type="project" value="InterPro"/>
</dbReference>
<dbReference type="GO" id="GO:0016020">
    <property type="term" value="C:membrane"/>
    <property type="evidence" value="ECO:0007669"/>
    <property type="project" value="UniProtKB-SubCell"/>
</dbReference>
<evidence type="ECO:0000259" key="6">
    <source>
        <dbReference type="PROSITE" id="PS50262"/>
    </source>
</evidence>
<dbReference type="AlphaFoldDB" id="A0A9P1IUE3"/>
<reference evidence="7" key="1">
    <citation type="submission" date="2022-11" db="EMBL/GenBank/DDBJ databases">
        <authorList>
            <person name="Kikuchi T."/>
        </authorList>
    </citation>
    <scope>NUCLEOTIDE SEQUENCE</scope>
    <source>
        <strain evidence="7">PS1010</strain>
    </source>
</reference>
<feature type="transmembrane region" description="Helical" evidence="5">
    <location>
        <begin position="79"/>
        <end position="97"/>
    </location>
</feature>
<evidence type="ECO:0000256" key="5">
    <source>
        <dbReference type="SAM" id="Phobius"/>
    </source>
</evidence>
<evidence type="ECO:0000256" key="2">
    <source>
        <dbReference type="ARBA" id="ARBA00022692"/>
    </source>
</evidence>
<dbReference type="PANTHER" id="PTHR23360:SF64">
    <property type="entry name" value="G-PROTEIN COUPLED RECEPTORS FAMILY 1 PROFILE DOMAIN-CONTAINING PROTEIN-RELATED"/>
    <property type="match status" value="1"/>
</dbReference>